<feature type="transmembrane region" description="Helical" evidence="11">
    <location>
        <begin position="1177"/>
        <end position="1196"/>
    </location>
</feature>
<feature type="region of interest" description="Disordered" evidence="10">
    <location>
        <begin position="809"/>
        <end position="831"/>
    </location>
</feature>
<dbReference type="PROSITE" id="PS50893">
    <property type="entry name" value="ABC_TRANSPORTER_2"/>
    <property type="match status" value="2"/>
</dbReference>
<keyword evidence="4" id="KW-1003">Cell membrane</keyword>
<accession>A0A5N7BPH6</accession>
<gene>
    <name evidence="13" type="ORF">BDV26DRAFT_296</name>
</gene>
<dbReference type="InterPro" id="IPR043926">
    <property type="entry name" value="ABCG_dom"/>
</dbReference>
<reference evidence="13 14" key="1">
    <citation type="submission" date="2019-04" db="EMBL/GenBank/DDBJ databases">
        <title>Friends and foes A comparative genomics studyof 23 Aspergillus species from section Flavi.</title>
        <authorList>
            <consortium name="DOE Joint Genome Institute"/>
            <person name="Kjaerbolling I."/>
            <person name="Vesth T."/>
            <person name="Frisvad J.C."/>
            <person name="Nybo J.L."/>
            <person name="Theobald S."/>
            <person name="Kildgaard S."/>
            <person name="Isbrandt T."/>
            <person name="Kuo A."/>
            <person name="Sato A."/>
            <person name="Lyhne E.K."/>
            <person name="Kogle M.E."/>
            <person name="Wiebenga A."/>
            <person name="Kun R.S."/>
            <person name="Lubbers R.J."/>
            <person name="Makela M.R."/>
            <person name="Barry K."/>
            <person name="Chovatia M."/>
            <person name="Clum A."/>
            <person name="Daum C."/>
            <person name="Haridas S."/>
            <person name="He G."/>
            <person name="LaButti K."/>
            <person name="Lipzen A."/>
            <person name="Mondo S."/>
            <person name="Riley R."/>
            <person name="Salamov A."/>
            <person name="Simmons B.A."/>
            <person name="Magnuson J.K."/>
            <person name="Henrissat B."/>
            <person name="Mortensen U.H."/>
            <person name="Larsen T.O."/>
            <person name="Devries R.P."/>
            <person name="Grigoriev I.V."/>
            <person name="Machida M."/>
            <person name="Baker S.E."/>
            <person name="Andersen M.R."/>
        </authorList>
    </citation>
    <scope>NUCLEOTIDE SEQUENCE [LARGE SCALE GENOMIC DNA]</scope>
    <source>
        <strain evidence="13 14">IBT 29228</strain>
    </source>
</reference>
<feature type="transmembrane region" description="Helical" evidence="11">
    <location>
        <begin position="1298"/>
        <end position="1320"/>
    </location>
</feature>
<evidence type="ECO:0000313" key="13">
    <source>
        <dbReference type="EMBL" id="KAE8383741.1"/>
    </source>
</evidence>
<evidence type="ECO:0000256" key="7">
    <source>
        <dbReference type="ARBA" id="ARBA00022840"/>
    </source>
</evidence>
<feature type="transmembrane region" description="Helical" evidence="11">
    <location>
        <begin position="623"/>
        <end position="645"/>
    </location>
</feature>
<dbReference type="Pfam" id="PF01061">
    <property type="entry name" value="ABC2_membrane"/>
    <property type="match status" value="2"/>
</dbReference>
<evidence type="ECO:0000256" key="4">
    <source>
        <dbReference type="ARBA" id="ARBA00022475"/>
    </source>
</evidence>
<keyword evidence="7" id="KW-0067">ATP-binding</keyword>
<feature type="transmembrane region" description="Helical" evidence="11">
    <location>
        <begin position="1449"/>
        <end position="1469"/>
    </location>
</feature>
<dbReference type="Pfam" id="PF00005">
    <property type="entry name" value="ABC_tran"/>
    <property type="match status" value="2"/>
</dbReference>
<proteinExistence type="inferred from homology"/>
<dbReference type="InterPro" id="IPR034003">
    <property type="entry name" value="ABCG_PDR_2"/>
</dbReference>
<dbReference type="SUPFAM" id="SSF52540">
    <property type="entry name" value="P-loop containing nucleoside triphosphate hydrolases"/>
    <property type="match status" value="2"/>
</dbReference>
<evidence type="ECO:0000256" key="6">
    <source>
        <dbReference type="ARBA" id="ARBA00022741"/>
    </source>
</evidence>
<dbReference type="GO" id="GO:0140359">
    <property type="term" value="F:ABC-type transporter activity"/>
    <property type="evidence" value="ECO:0007669"/>
    <property type="project" value="InterPro"/>
</dbReference>
<evidence type="ECO:0000256" key="3">
    <source>
        <dbReference type="ARBA" id="ARBA00022448"/>
    </source>
</evidence>
<dbReference type="Pfam" id="PF06422">
    <property type="entry name" value="PDR_CDR"/>
    <property type="match status" value="1"/>
</dbReference>
<evidence type="ECO:0000256" key="1">
    <source>
        <dbReference type="ARBA" id="ARBA00004651"/>
    </source>
</evidence>
<evidence type="ECO:0000256" key="11">
    <source>
        <dbReference type="SAM" id="Phobius"/>
    </source>
</evidence>
<dbReference type="Pfam" id="PF19055">
    <property type="entry name" value="ABC2_membrane_7"/>
    <property type="match status" value="1"/>
</dbReference>
<dbReference type="SMART" id="SM00382">
    <property type="entry name" value="AAA"/>
    <property type="match status" value="2"/>
</dbReference>
<feature type="transmembrane region" description="Helical" evidence="11">
    <location>
        <begin position="657"/>
        <end position="676"/>
    </location>
</feature>
<keyword evidence="8 11" id="KW-1133">Transmembrane helix</keyword>
<feature type="transmembrane region" description="Helical" evidence="11">
    <location>
        <begin position="1208"/>
        <end position="1232"/>
    </location>
</feature>
<dbReference type="GO" id="GO:0016887">
    <property type="term" value="F:ATP hydrolysis activity"/>
    <property type="evidence" value="ECO:0007669"/>
    <property type="project" value="InterPro"/>
</dbReference>
<sequence length="1481" mass="166658">MLDYRMSVCKDDPPIGEREQLPTRVTTSHEAQWQHDTDTMSSRTRAEGRDDTESIEEQVEELVREITRHSTHFSANNAHNPFFEENKESAVHPDSPSFNAKRWIRSLLAAQAQDPERFRQRTAGIAFKNLHVHGFGSPTDYQKDVSNCILGVGGLFRQIMGYGLQRVQILKDFNGLVRSGEMLLVLGRPGSGCTTFLKTISGEMNGIHTSDDTYMNYQGISAKDMRKRFRGEAIFSAENDVHFPQLSVGDTLTFAAQARAPRTRFQGLSRKEYACHVRDVVMTLLGLRHTFNTRVGNDFVRGVSGGERKRVSIAEAILSGAPLQCWDNSTRGLDSANALEFCKNLRLMSKYAGTTPCVAIYQASQSAYDVFDKVVVLYEGYQIYFGPTSQARRFFTDMGFECPPRQTTADFLTSLTSPTERMAKPGYEDKVPRTPTEFATRWKSSPEFMHLMQEIDSFDHQYPIGGDSYTAFEDARRLMQSKQMRPQSPYTMSVLEQVNLCLVRGFQRLRGDASLTTTALFGNFFISLILGSVFYNLPRDTSSFYSRAVLLFYAVLMSALSSALEILTLYAQRPIVEKQSRYAFYHPFSEAIASMLCDLPYKITNSVTFNLPLYFLSNLRREPGPFFTFWLFSIITTLTMSMIFRTFGALSRSLSQALVPAALVILGLVIYTGFIIPTRDMLGWSRWMNYINPIAYSFESFMVNEFRGQSYPCVSFIPSGMGYENIDARYKICNAVSSTPGSLEINGDAYLQTSYAYSAAHIWRNLGILIGFLVFFMVIYLTATEFVSEAMSKGEVLIFRRGHQPKVVDDAESMAETAPREDSNPEGSPTNIQRQTAIFHWQDLCYDIKIKGEPRRILDHVNGWVKPGTATALMGVSGAGKTTLLDVLATRVTMGVVSGKVLVDGQPRDDSFQRKTGYVQQQDVHLPTSTVREALQFSALLRQPAHLSRQEKLEYVEEVLDLLGMRSYADAVVGVPGEGLNVEQRKRLTIGVELAARPQLLLFLDEPTSGLDSQTSWSILDLIETLTKHGQAILCTIHQPSAMLFQRFDRLLFLAKGGRTVYFGEVGEGSETLADYFIRNGGHPLSEGENPAEWMLDVIGAAPGSHSDIDWPEVWNNSKEKQSVLDHLATLESSLSQAPKEEGTKADYREFASPASLQLKECLSRVFSQYWRTPTYIYSKLILSILTALYNGFSFFKAKNTQQGMQNQMFSIFMLMTIFGNLVQQIMPNFIIQRSIYEVRERPSKMYSWRIFMAANILVELPWNFLVAVLMFFCWYYPVGLYQNAEQTNAVHERGALMFLLLLTFLWFTSTFSHMVIAGVENAETGGNIANLTFVLLLLFCGVVATPQAMPGFWIFMYRVSPFTYLVSGMLSTAISGADVTCDTIEMLHVDPPANQTCYQYLYPYANATGGYLGNPNATSNCAYCAMAKTDTFLASINSYWGDAWRNFGLMWVYIAFNIVAAIGVYWLARVPKGNKTKGSV</sequence>
<feature type="transmembrane region" description="Helical" evidence="11">
    <location>
        <begin position="513"/>
        <end position="537"/>
    </location>
</feature>
<dbReference type="OrthoDB" id="245989at2759"/>
<evidence type="ECO:0000256" key="10">
    <source>
        <dbReference type="SAM" id="MobiDB-lite"/>
    </source>
</evidence>
<feature type="transmembrane region" description="Helical" evidence="11">
    <location>
        <begin position="762"/>
        <end position="783"/>
    </location>
</feature>
<comment type="similarity">
    <text evidence="2">Belongs to the ABC transporter superfamily. ABCG family. PDR (TC 3.A.1.205) subfamily.</text>
</comment>
<feature type="domain" description="ABC transporter" evidence="12">
    <location>
        <begin position="839"/>
        <end position="1081"/>
    </location>
</feature>
<evidence type="ECO:0000256" key="2">
    <source>
        <dbReference type="ARBA" id="ARBA00006012"/>
    </source>
</evidence>
<feature type="transmembrane region" description="Helical" evidence="11">
    <location>
        <begin position="582"/>
        <end position="603"/>
    </location>
</feature>
<dbReference type="GO" id="GO:0005524">
    <property type="term" value="F:ATP binding"/>
    <property type="evidence" value="ECO:0007669"/>
    <property type="project" value="UniProtKB-KW"/>
</dbReference>
<feature type="transmembrane region" description="Helical" evidence="11">
    <location>
        <begin position="1253"/>
        <end position="1278"/>
    </location>
</feature>
<dbReference type="CDD" id="cd03233">
    <property type="entry name" value="ABCG_PDR_domain1"/>
    <property type="match status" value="1"/>
</dbReference>
<feature type="domain" description="ABC transporter" evidence="12">
    <location>
        <begin position="150"/>
        <end position="404"/>
    </location>
</feature>
<protein>
    <submittedName>
        <fullName evidence="13">ABC-2 type transporter-domain-containing protein</fullName>
    </submittedName>
</protein>
<feature type="compositionally biased region" description="Basic and acidic residues" evidence="10">
    <location>
        <begin position="32"/>
        <end position="52"/>
    </location>
</feature>
<name>A0A5N7BPH6_9EURO</name>
<dbReference type="InterPro" id="IPR003593">
    <property type="entry name" value="AAA+_ATPase"/>
</dbReference>
<keyword evidence="3" id="KW-0813">Transport</keyword>
<dbReference type="InterPro" id="IPR029481">
    <property type="entry name" value="ABC_trans_N"/>
</dbReference>
<organism evidence="13 14">
    <name type="scientific">Aspergillus bertholletiae</name>
    <dbReference type="NCBI Taxonomy" id="1226010"/>
    <lineage>
        <taxon>Eukaryota</taxon>
        <taxon>Fungi</taxon>
        <taxon>Dikarya</taxon>
        <taxon>Ascomycota</taxon>
        <taxon>Pezizomycotina</taxon>
        <taxon>Eurotiomycetes</taxon>
        <taxon>Eurotiomycetidae</taxon>
        <taxon>Eurotiales</taxon>
        <taxon>Aspergillaceae</taxon>
        <taxon>Aspergillus</taxon>
        <taxon>Aspergillus subgen. Circumdati</taxon>
    </lineage>
</organism>
<dbReference type="GO" id="GO:0005886">
    <property type="term" value="C:plasma membrane"/>
    <property type="evidence" value="ECO:0007669"/>
    <property type="project" value="UniProtKB-SubCell"/>
</dbReference>
<feature type="transmembrane region" description="Helical" evidence="11">
    <location>
        <begin position="549"/>
        <end position="570"/>
    </location>
</feature>
<dbReference type="InterPro" id="IPR017871">
    <property type="entry name" value="ABC_transporter-like_CS"/>
</dbReference>
<keyword evidence="5 11" id="KW-0812">Transmembrane</keyword>
<dbReference type="InterPro" id="IPR034001">
    <property type="entry name" value="ABCG_PDR_1"/>
</dbReference>
<dbReference type="InterPro" id="IPR003439">
    <property type="entry name" value="ABC_transporter-like_ATP-bd"/>
</dbReference>
<keyword evidence="9 11" id="KW-0472">Membrane</keyword>
<feature type="transmembrane region" description="Helical" evidence="11">
    <location>
        <begin position="1332"/>
        <end position="1356"/>
    </location>
</feature>
<dbReference type="InterPro" id="IPR010929">
    <property type="entry name" value="PDR_CDR_ABC"/>
</dbReference>
<dbReference type="Gene3D" id="3.40.50.300">
    <property type="entry name" value="P-loop containing nucleotide triphosphate hydrolases"/>
    <property type="match status" value="2"/>
</dbReference>
<evidence type="ECO:0000313" key="14">
    <source>
        <dbReference type="Proteomes" id="UP000326198"/>
    </source>
</evidence>
<dbReference type="InterPro" id="IPR027417">
    <property type="entry name" value="P-loop_NTPase"/>
</dbReference>
<evidence type="ECO:0000256" key="9">
    <source>
        <dbReference type="ARBA" id="ARBA00023136"/>
    </source>
</evidence>
<dbReference type="InterPro" id="IPR013525">
    <property type="entry name" value="ABC2_TM"/>
</dbReference>
<dbReference type="PANTHER" id="PTHR19241">
    <property type="entry name" value="ATP-BINDING CASSETTE TRANSPORTER"/>
    <property type="match status" value="1"/>
</dbReference>
<dbReference type="Proteomes" id="UP000326198">
    <property type="component" value="Unassembled WGS sequence"/>
</dbReference>
<evidence type="ECO:0000259" key="12">
    <source>
        <dbReference type="PROSITE" id="PS50893"/>
    </source>
</evidence>
<dbReference type="Pfam" id="PF14510">
    <property type="entry name" value="ABC_trans_N"/>
    <property type="match status" value="1"/>
</dbReference>
<keyword evidence="14" id="KW-1185">Reference proteome</keyword>
<dbReference type="FunFam" id="3.40.50.300:FF:000054">
    <property type="entry name" value="ABC multidrug transporter atrF"/>
    <property type="match status" value="1"/>
</dbReference>
<evidence type="ECO:0000256" key="5">
    <source>
        <dbReference type="ARBA" id="ARBA00022692"/>
    </source>
</evidence>
<feature type="region of interest" description="Disordered" evidence="10">
    <location>
        <begin position="1"/>
        <end position="55"/>
    </location>
</feature>
<dbReference type="CDD" id="cd03232">
    <property type="entry name" value="ABCG_PDR_domain2"/>
    <property type="match status" value="1"/>
</dbReference>
<dbReference type="EMBL" id="ML736153">
    <property type="protein sequence ID" value="KAE8383741.1"/>
    <property type="molecule type" value="Genomic_DNA"/>
</dbReference>
<feature type="compositionally biased region" description="Basic and acidic residues" evidence="10">
    <location>
        <begin position="8"/>
        <end position="21"/>
    </location>
</feature>
<evidence type="ECO:0000256" key="8">
    <source>
        <dbReference type="ARBA" id="ARBA00022989"/>
    </source>
</evidence>
<comment type="subcellular location">
    <subcellularLocation>
        <location evidence="1">Cell membrane</location>
        <topology evidence="1">Multi-pass membrane protein</topology>
    </subcellularLocation>
</comment>
<keyword evidence="6" id="KW-0547">Nucleotide-binding</keyword>
<dbReference type="FunFam" id="3.40.50.300:FF:000881">
    <property type="entry name" value="ABC multidrug transporter A-1"/>
    <property type="match status" value="1"/>
</dbReference>
<dbReference type="PROSITE" id="PS00211">
    <property type="entry name" value="ABC_TRANSPORTER_1"/>
    <property type="match status" value="1"/>
</dbReference>